<comment type="caution">
    <text evidence="8">Lacks conserved residue(s) required for the propagation of feature annotation.</text>
</comment>
<comment type="similarity">
    <text evidence="1 8">Belongs to the thymidylate kinase family.</text>
</comment>
<evidence type="ECO:0000259" key="9">
    <source>
        <dbReference type="Pfam" id="PF02223"/>
    </source>
</evidence>
<dbReference type="InterPro" id="IPR027417">
    <property type="entry name" value="P-loop_NTPase"/>
</dbReference>
<evidence type="ECO:0000256" key="3">
    <source>
        <dbReference type="ARBA" id="ARBA00022727"/>
    </source>
</evidence>
<proteinExistence type="inferred from homology"/>
<dbReference type="OrthoDB" id="9774907at2"/>
<keyword evidence="3 8" id="KW-0545">Nucleotide biosynthesis</keyword>
<dbReference type="NCBIfam" id="TIGR00041">
    <property type="entry name" value="DTMP_kinase"/>
    <property type="match status" value="1"/>
</dbReference>
<evidence type="ECO:0000256" key="2">
    <source>
        <dbReference type="ARBA" id="ARBA00022679"/>
    </source>
</evidence>
<dbReference type="RefSeq" id="WP_110173697.1">
    <property type="nucleotide sequence ID" value="NZ_CP015136.1"/>
</dbReference>
<evidence type="ECO:0000256" key="6">
    <source>
        <dbReference type="ARBA" id="ARBA00022840"/>
    </source>
</evidence>
<organism evidence="10 11">
    <name type="scientific">Luteitalea pratensis</name>
    <dbReference type="NCBI Taxonomy" id="1855912"/>
    <lineage>
        <taxon>Bacteria</taxon>
        <taxon>Pseudomonadati</taxon>
        <taxon>Acidobacteriota</taxon>
        <taxon>Vicinamibacteria</taxon>
        <taxon>Vicinamibacterales</taxon>
        <taxon>Vicinamibacteraceae</taxon>
        <taxon>Luteitalea</taxon>
    </lineage>
</organism>
<evidence type="ECO:0000313" key="11">
    <source>
        <dbReference type="Proteomes" id="UP000076079"/>
    </source>
</evidence>
<dbReference type="GO" id="GO:0004798">
    <property type="term" value="F:dTMP kinase activity"/>
    <property type="evidence" value="ECO:0007669"/>
    <property type="project" value="UniProtKB-UniRule"/>
</dbReference>
<keyword evidence="2 8" id="KW-0808">Transferase</keyword>
<dbReference type="GO" id="GO:0006233">
    <property type="term" value="P:dTDP biosynthetic process"/>
    <property type="evidence" value="ECO:0007669"/>
    <property type="project" value="InterPro"/>
</dbReference>
<dbReference type="SUPFAM" id="SSF52540">
    <property type="entry name" value="P-loop containing nucleoside triphosphate hydrolases"/>
    <property type="match status" value="1"/>
</dbReference>
<keyword evidence="5 8" id="KW-0418">Kinase</keyword>
<keyword evidence="6 8" id="KW-0067">ATP-binding</keyword>
<dbReference type="HAMAP" id="MF_00165">
    <property type="entry name" value="Thymidylate_kinase"/>
    <property type="match status" value="1"/>
</dbReference>
<dbReference type="PANTHER" id="PTHR10344:SF4">
    <property type="entry name" value="UMP-CMP KINASE 2, MITOCHONDRIAL"/>
    <property type="match status" value="1"/>
</dbReference>
<name>A0A143PVA7_LUTPR</name>
<evidence type="ECO:0000313" key="10">
    <source>
        <dbReference type="EMBL" id="AMY12226.1"/>
    </source>
</evidence>
<evidence type="ECO:0000256" key="1">
    <source>
        <dbReference type="ARBA" id="ARBA00009776"/>
    </source>
</evidence>
<dbReference type="GO" id="GO:0005524">
    <property type="term" value="F:ATP binding"/>
    <property type="evidence" value="ECO:0007669"/>
    <property type="project" value="UniProtKB-UniRule"/>
</dbReference>
<evidence type="ECO:0000256" key="5">
    <source>
        <dbReference type="ARBA" id="ARBA00022777"/>
    </source>
</evidence>
<reference evidence="11" key="2">
    <citation type="submission" date="2016-04" db="EMBL/GenBank/DDBJ databases">
        <title>First Complete Genome Sequence of a Subdivision 6 Acidobacterium.</title>
        <authorList>
            <person name="Huang S."/>
            <person name="Vieira S."/>
            <person name="Bunk B."/>
            <person name="Riedel T."/>
            <person name="Sproeer C."/>
            <person name="Overmann J."/>
        </authorList>
    </citation>
    <scope>NUCLEOTIDE SEQUENCE [LARGE SCALE GENOMIC DNA]</scope>
    <source>
        <strain evidence="11">DSM 100886 HEG_-6_39</strain>
    </source>
</reference>
<dbReference type="AlphaFoldDB" id="A0A143PVA7"/>
<keyword evidence="4 8" id="KW-0547">Nucleotide-binding</keyword>
<protein>
    <recommendedName>
        <fullName evidence="8">Thymidylate kinase</fullName>
        <ecNumber evidence="8">2.7.4.9</ecNumber>
    </recommendedName>
    <alternativeName>
        <fullName evidence="8">dTMP kinase</fullName>
    </alternativeName>
</protein>
<sequence>MTRGRLIAFEGLDQSGKQTQALRLRQALNANGLGAVSFDFPDYGTPIGREIGAALSGQRAFSPDCLQLLFVANRCEHRPAIETALAAGQWVVCDRYLASSIAYGEAQGLDPEWLGLIQRVLPPADLTVLLDIAPEVAAARKQQQRDAFEQDLALLGRVRASYIRQASAAPGWYVVDAARDRDDVTRDVIDLVGGL</sequence>
<evidence type="ECO:0000256" key="7">
    <source>
        <dbReference type="ARBA" id="ARBA00048743"/>
    </source>
</evidence>
<dbReference type="CDD" id="cd01672">
    <property type="entry name" value="TMPK"/>
    <property type="match status" value="1"/>
</dbReference>
<dbReference type="Gene3D" id="3.40.50.300">
    <property type="entry name" value="P-loop containing nucleotide triphosphate hydrolases"/>
    <property type="match status" value="1"/>
</dbReference>
<dbReference type="EMBL" id="CP015136">
    <property type="protein sequence ID" value="AMY12226.1"/>
    <property type="molecule type" value="Genomic_DNA"/>
</dbReference>
<dbReference type="EC" id="2.7.4.9" evidence="8"/>
<feature type="domain" description="Thymidylate kinase-like" evidence="9">
    <location>
        <begin position="9"/>
        <end position="187"/>
    </location>
</feature>
<dbReference type="KEGG" id="abac:LuPra_05499"/>
<dbReference type="GO" id="GO:0006227">
    <property type="term" value="P:dUDP biosynthetic process"/>
    <property type="evidence" value="ECO:0007669"/>
    <property type="project" value="TreeGrafter"/>
</dbReference>
<evidence type="ECO:0000256" key="8">
    <source>
        <dbReference type="HAMAP-Rule" id="MF_00165"/>
    </source>
</evidence>
<dbReference type="Pfam" id="PF02223">
    <property type="entry name" value="Thymidylate_kin"/>
    <property type="match status" value="1"/>
</dbReference>
<comment type="catalytic activity">
    <reaction evidence="7 8">
        <text>dTMP + ATP = dTDP + ADP</text>
        <dbReference type="Rhea" id="RHEA:13517"/>
        <dbReference type="ChEBI" id="CHEBI:30616"/>
        <dbReference type="ChEBI" id="CHEBI:58369"/>
        <dbReference type="ChEBI" id="CHEBI:63528"/>
        <dbReference type="ChEBI" id="CHEBI:456216"/>
        <dbReference type="EC" id="2.7.4.9"/>
    </reaction>
</comment>
<dbReference type="Proteomes" id="UP000076079">
    <property type="component" value="Chromosome"/>
</dbReference>
<dbReference type="PANTHER" id="PTHR10344">
    <property type="entry name" value="THYMIDYLATE KINASE"/>
    <property type="match status" value="1"/>
</dbReference>
<dbReference type="GO" id="GO:0005737">
    <property type="term" value="C:cytoplasm"/>
    <property type="evidence" value="ECO:0007669"/>
    <property type="project" value="TreeGrafter"/>
</dbReference>
<dbReference type="InterPro" id="IPR039430">
    <property type="entry name" value="Thymidylate_kin-like_dom"/>
</dbReference>
<comment type="function">
    <text evidence="8">Phosphorylation of dTMP to form dTDP in both de novo and salvage pathways of dTTP synthesis.</text>
</comment>
<gene>
    <name evidence="8 10" type="primary">tmk</name>
    <name evidence="10" type="ORF">LuPra_05499</name>
</gene>
<dbReference type="InterPro" id="IPR018094">
    <property type="entry name" value="Thymidylate_kinase"/>
</dbReference>
<dbReference type="GO" id="GO:0006235">
    <property type="term" value="P:dTTP biosynthetic process"/>
    <property type="evidence" value="ECO:0007669"/>
    <property type="project" value="UniProtKB-UniRule"/>
</dbReference>
<evidence type="ECO:0000256" key="4">
    <source>
        <dbReference type="ARBA" id="ARBA00022741"/>
    </source>
</evidence>
<accession>A0A143PVA7</accession>
<keyword evidence="11" id="KW-1185">Reference proteome</keyword>
<dbReference type="STRING" id="1855912.LuPra_05499"/>
<reference evidence="10 11" key="1">
    <citation type="journal article" date="2016" name="Genome Announc.">
        <title>First Complete Genome Sequence of a Subdivision 6 Acidobacterium Strain.</title>
        <authorList>
            <person name="Huang S."/>
            <person name="Vieira S."/>
            <person name="Bunk B."/>
            <person name="Riedel T."/>
            <person name="Sproer C."/>
            <person name="Overmann J."/>
        </authorList>
    </citation>
    <scope>NUCLEOTIDE SEQUENCE [LARGE SCALE GENOMIC DNA]</scope>
    <source>
        <strain evidence="11">DSM 100886 HEG_-6_39</strain>
    </source>
</reference>